<protein>
    <submittedName>
        <fullName evidence="1">Uncharacterized protein</fullName>
    </submittedName>
</protein>
<dbReference type="Proteomes" id="UP000281553">
    <property type="component" value="Unassembled WGS sequence"/>
</dbReference>
<evidence type="ECO:0000313" key="1">
    <source>
        <dbReference type="EMBL" id="VDN11346.1"/>
    </source>
</evidence>
<proteinExistence type="predicted"/>
<name>A0A3P7P0F8_DIBLA</name>
<accession>A0A3P7P0F8</accession>
<evidence type="ECO:0000313" key="2">
    <source>
        <dbReference type="Proteomes" id="UP000281553"/>
    </source>
</evidence>
<reference evidence="1 2" key="1">
    <citation type="submission" date="2018-11" db="EMBL/GenBank/DDBJ databases">
        <authorList>
            <consortium name="Pathogen Informatics"/>
        </authorList>
    </citation>
    <scope>NUCLEOTIDE SEQUENCE [LARGE SCALE GENOMIC DNA]</scope>
</reference>
<sequence>MTPIAESHVPVQEYIAFPANADLLTAPAKSKNLLYGILNLPARILAPDEQITFPPIMRAQAIDIERVFYGLEIA</sequence>
<gene>
    <name evidence="1" type="ORF">DILT_LOCUS7177</name>
</gene>
<keyword evidence="2" id="KW-1185">Reference proteome</keyword>
<dbReference type="AlphaFoldDB" id="A0A3P7P0F8"/>
<dbReference type="EMBL" id="UYRU01051249">
    <property type="protein sequence ID" value="VDN11346.1"/>
    <property type="molecule type" value="Genomic_DNA"/>
</dbReference>
<organism evidence="1 2">
    <name type="scientific">Dibothriocephalus latus</name>
    <name type="common">Fish tapeworm</name>
    <name type="synonym">Diphyllobothrium latum</name>
    <dbReference type="NCBI Taxonomy" id="60516"/>
    <lineage>
        <taxon>Eukaryota</taxon>
        <taxon>Metazoa</taxon>
        <taxon>Spiralia</taxon>
        <taxon>Lophotrochozoa</taxon>
        <taxon>Platyhelminthes</taxon>
        <taxon>Cestoda</taxon>
        <taxon>Eucestoda</taxon>
        <taxon>Diphyllobothriidea</taxon>
        <taxon>Diphyllobothriidae</taxon>
        <taxon>Dibothriocephalus</taxon>
    </lineage>
</organism>